<organism evidence="2 3">
    <name type="scientific">Linum trigynum</name>
    <dbReference type="NCBI Taxonomy" id="586398"/>
    <lineage>
        <taxon>Eukaryota</taxon>
        <taxon>Viridiplantae</taxon>
        <taxon>Streptophyta</taxon>
        <taxon>Embryophyta</taxon>
        <taxon>Tracheophyta</taxon>
        <taxon>Spermatophyta</taxon>
        <taxon>Magnoliopsida</taxon>
        <taxon>eudicotyledons</taxon>
        <taxon>Gunneridae</taxon>
        <taxon>Pentapetalae</taxon>
        <taxon>rosids</taxon>
        <taxon>fabids</taxon>
        <taxon>Malpighiales</taxon>
        <taxon>Linaceae</taxon>
        <taxon>Linum</taxon>
    </lineage>
</organism>
<feature type="region of interest" description="Disordered" evidence="1">
    <location>
        <begin position="1"/>
        <end position="48"/>
    </location>
</feature>
<dbReference type="Proteomes" id="UP001497516">
    <property type="component" value="Chromosome 10"/>
</dbReference>
<dbReference type="AlphaFoldDB" id="A0AAV2CY24"/>
<sequence>MSRWLARVPPSMKPSLTKQDTSMAQGVSYQVKSSSGKRARQSRRQASYIKHQAVEQRLPRGGCTTVKRDGYK</sequence>
<evidence type="ECO:0000313" key="2">
    <source>
        <dbReference type="EMBL" id="CAL1361293.1"/>
    </source>
</evidence>
<gene>
    <name evidence="2" type="ORF">LTRI10_LOCUS8673</name>
</gene>
<accession>A0AAV2CY24</accession>
<proteinExistence type="predicted"/>
<feature type="compositionally biased region" description="Polar residues" evidence="1">
    <location>
        <begin position="14"/>
        <end position="34"/>
    </location>
</feature>
<keyword evidence="3" id="KW-1185">Reference proteome</keyword>
<evidence type="ECO:0000313" key="3">
    <source>
        <dbReference type="Proteomes" id="UP001497516"/>
    </source>
</evidence>
<reference evidence="2 3" key="1">
    <citation type="submission" date="2024-04" db="EMBL/GenBank/DDBJ databases">
        <authorList>
            <person name="Fracassetti M."/>
        </authorList>
    </citation>
    <scope>NUCLEOTIDE SEQUENCE [LARGE SCALE GENOMIC DNA]</scope>
</reference>
<evidence type="ECO:0000256" key="1">
    <source>
        <dbReference type="SAM" id="MobiDB-lite"/>
    </source>
</evidence>
<protein>
    <submittedName>
        <fullName evidence="2">Uncharacterized protein</fullName>
    </submittedName>
</protein>
<name>A0AAV2CY24_9ROSI</name>
<dbReference type="EMBL" id="OZ034814">
    <property type="protein sequence ID" value="CAL1361293.1"/>
    <property type="molecule type" value="Genomic_DNA"/>
</dbReference>